<dbReference type="GO" id="GO:0046872">
    <property type="term" value="F:metal ion binding"/>
    <property type="evidence" value="ECO:0007669"/>
    <property type="project" value="UniProtKB-KW"/>
</dbReference>
<keyword evidence="7" id="KW-0460">Magnesium</keyword>
<protein>
    <submittedName>
        <fullName evidence="9">Nucleotidyltransferase domain-containing protein</fullName>
    </submittedName>
</protein>
<evidence type="ECO:0000313" key="10">
    <source>
        <dbReference type="Proteomes" id="UP000435357"/>
    </source>
</evidence>
<comment type="caution">
    <text evidence="9">The sequence shown here is derived from an EMBL/GenBank/DDBJ whole genome shotgun (WGS) entry which is preliminary data.</text>
</comment>
<evidence type="ECO:0000259" key="8">
    <source>
        <dbReference type="Pfam" id="PF18765"/>
    </source>
</evidence>
<keyword evidence="10" id="KW-1185">Reference proteome</keyword>
<keyword evidence="6" id="KW-0067">ATP-binding</keyword>
<evidence type="ECO:0000256" key="5">
    <source>
        <dbReference type="ARBA" id="ARBA00022741"/>
    </source>
</evidence>
<dbReference type="SUPFAM" id="SSF81301">
    <property type="entry name" value="Nucleotidyltransferase"/>
    <property type="match status" value="1"/>
</dbReference>
<dbReference type="EMBL" id="WACR01000006">
    <property type="protein sequence ID" value="KAB1064061.1"/>
    <property type="molecule type" value="Genomic_DNA"/>
</dbReference>
<evidence type="ECO:0000256" key="7">
    <source>
        <dbReference type="ARBA" id="ARBA00022842"/>
    </source>
</evidence>
<dbReference type="Gene3D" id="3.30.460.10">
    <property type="entry name" value="Beta Polymerase, domain 2"/>
    <property type="match status" value="1"/>
</dbReference>
<keyword evidence="2 9" id="KW-0808">Transferase</keyword>
<dbReference type="CDD" id="cd05403">
    <property type="entry name" value="NT_KNTase_like"/>
    <property type="match status" value="1"/>
</dbReference>
<gene>
    <name evidence="9" type="ORF">F3059_08490</name>
</gene>
<keyword evidence="3" id="KW-0548">Nucleotidyltransferase</keyword>
<name>A0A6N6M6X4_9FLAO</name>
<dbReference type="GO" id="GO:0005524">
    <property type="term" value="F:ATP binding"/>
    <property type="evidence" value="ECO:0007669"/>
    <property type="project" value="UniProtKB-KW"/>
</dbReference>
<evidence type="ECO:0000256" key="6">
    <source>
        <dbReference type="ARBA" id="ARBA00022840"/>
    </source>
</evidence>
<dbReference type="InterPro" id="IPR041633">
    <property type="entry name" value="Polbeta"/>
</dbReference>
<dbReference type="RefSeq" id="WP_151168194.1">
    <property type="nucleotide sequence ID" value="NZ_WACR01000006.1"/>
</dbReference>
<proteinExistence type="predicted"/>
<evidence type="ECO:0000256" key="2">
    <source>
        <dbReference type="ARBA" id="ARBA00022679"/>
    </source>
</evidence>
<feature type="domain" description="Polymerase beta nucleotidyltransferase" evidence="8">
    <location>
        <begin position="11"/>
        <end position="101"/>
    </location>
</feature>
<dbReference type="InterPro" id="IPR052038">
    <property type="entry name" value="Type-VII_TA_antitoxin"/>
</dbReference>
<dbReference type="Pfam" id="PF18765">
    <property type="entry name" value="Polbeta"/>
    <property type="match status" value="1"/>
</dbReference>
<accession>A0A6N6M6X4</accession>
<dbReference type="PANTHER" id="PTHR33571">
    <property type="entry name" value="SSL8005 PROTEIN"/>
    <property type="match status" value="1"/>
</dbReference>
<dbReference type="Proteomes" id="UP000435357">
    <property type="component" value="Unassembled WGS sequence"/>
</dbReference>
<reference evidence="9 10" key="1">
    <citation type="submission" date="2019-09" db="EMBL/GenBank/DDBJ databases">
        <title>Genomes of Cryomorphaceae.</title>
        <authorList>
            <person name="Bowman J.P."/>
        </authorList>
    </citation>
    <scope>NUCLEOTIDE SEQUENCE [LARGE SCALE GENOMIC DNA]</scope>
    <source>
        <strain evidence="9 10">KCTC 52047</strain>
    </source>
</reference>
<evidence type="ECO:0000313" key="9">
    <source>
        <dbReference type="EMBL" id="KAB1064061.1"/>
    </source>
</evidence>
<evidence type="ECO:0000256" key="4">
    <source>
        <dbReference type="ARBA" id="ARBA00022723"/>
    </source>
</evidence>
<dbReference type="InterPro" id="IPR043519">
    <property type="entry name" value="NT_sf"/>
</dbReference>
<evidence type="ECO:0000256" key="3">
    <source>
        <dbReference type="ARBA" id="ARBA00022695"/>
    </source>
</evidence>
<dbReference type="AlphaFoldDB" id="A0A6N6M6X4"/>
<dbReference type="PANTHER" id="PTHR33571:SF12">
    <property type="entry name" value="BSL3053 PROTEIN"/>
    <property type="match status" value="1"/>
</dbReference>
<keyword evidence="4" id="KW-0479">Metal-binding</keyword>
<sequence>MQPIVEDQKQELSRLCQKYDVEFMYLFGSATSANDFKDSSDIDILISFKPNISVAKYTDNYFDLHNELEDLFNRKVDLITENSLSNPYFIKSINKTRTLLYAA</sequence>
<evidence type="ECO:0000256" key="1">
    <source>
        <dbReference type="ARBA" id="ARBA00001946"/>
    </source>
</evidence>
<dbReference type="OrthoDB" id="9793933at2"/>
<dbReference type="GO" id="GO:0016779">
    <property type="term" value="F:nucleotidyltransferase activity"/>
    <property type="evidence" value="ECO:0007669"/>
    <property type="project" value="UniProtKB-KW"/>
</dbReference>
<organism evidence="9 10">
    <name type="scientific">Salibacter halophilus</name>
    <dbReference type="NCBI Taxonomy" id="1803916"/>
    <lineage>
        <taxon>Bacteria</taxon>
        <taxon>Pseudomonadati</taxon>
        <taxon>Bacteroidota</taxon>
        <taxon>Flavobacteriia</taxon>
        <taxon>Flavobacteriales</taxon>
        <taxon>Salibacteraceae</taxon>
        <taxon>Salibacter</taxon>
    </lineage>
</organism>
<comment type="cofactor">
    <cofactor evidence="1">
        <name>Mg(2+)</name>
        <dbReference type="ChEBI" id="CHEBI:18420"/>
    </cofactor>
</comment>
<keyword evidence="5" id="KW-0547">Nucleotide-binding</keyword>